<dbReference type="EMBL" id="JADCNM010000010">
    <property type="protein sequence ID" value="KAG0465448.1"/>
    <property type="molecule type" value="Genomic_DNA"/>
</dbReference>
<proteinExistence type="predicted"/>
<gene>
    <name evidence="1" type="ORF">HPP92_019612</name>
</gene>
<comment type="caution">
    <text evidence="1">The sequence shown here is derived from an EMBL/GenBank/DDBJ whole genome shotgun (WGS) entry which is preliminary data.</text>
</comment>
<evidence type="ECO:0000313" key="2">
    <source>
        <dbReference type="Proteomes" id="UP000639772"/>
    </source>
</evidence>
<dbReference type="Proteomes" id="UP000639772">
    <property type="component" value="Chromosome 10"/>
</dbReference>
<protein>
    <submittedName>
        <fullName evidence="1">Uncharacterized protein</fullName>
    </submittedName>
</protein>
<dbReference type="OrthoDB" id="1747252at2759"/>
<dbReference type="AlphaFoldDB" id="A0A835Q636"/>
<organism evidence="1 2">
    <name type="scientific">Vanilla planifolia</name>
    <name type="common">Vanilla</name>
    <dbReference type="NCBI Taxonomy" id="51239"/>
    <lineage>
        <taxon>Eukaryota</taxon>
        <taxon>Viridiplantae</taxon>
        <taxon>Streptophyta</taxon>
        <taxon>Embryophyta</taxon>
        <taxon>Tracheophyta</taxon>
        <taxon>Spermatophyta</taxon>
        <taxon>Magnoliopsida</taxon>
        <taxon>Liliopsida</taxon>
        <taxon>Asparagales</taxon>
        <taxon>Orchidaceae</taxon>
        <taxon>Vanilloideae</taxon>
        <taxon>Vanilleae</taxon>
        <taxon>Vanilla</taxon>
    </lineage>
</organism>
<sequence length="101" mass="11162">MAKDLQRGLHIERGYPLSWSLRTKMSYLSGENTFKANAKRKFVETVEAHVNLVLITSSDQLDCQGCCVFAEGTAADGSPELQEQILWVGSGPTIDLTKDFP</sequence>
<reference evidence="1 2" key="1">
    <citation type="journal article" date="2020" name="Nat. Food">
        <title>A phased Vanilla planifolia genome enables genetic improvement of flavour and production.</title>
        <authorList>
            <person name="Hasing T."/>
            <person name="Tang H."/>
            <person name="Brym M."/>
            <person name="Khazi F."/>
            <person name="Huang T."/>
            <person name="Chambers A.H."/>
        </authorList>
    </citation>
    <scope>NUCLEOTIDE SEQUENCE [LARGE SCALE GENOMIC DNA]</scope>
    <source>
        <tissue evidence="1">Leaf</tissue>
    </source>
</reference>
<name>A0A835Q636_VANPL</name>
<accession>A0A835Q636</accession>
<evidence type="ECO:0000313" key="1">
    <source>
        <dbReference type="EMBL" id="KAG0465448.1"/>
    </source>
</evidence>